<dbReference type="PRINTS" id="PR00598">
    <property type="entry name" value="HTHMARR"/>
</dbReference>
<comment type="caution">
    <text evidence="3">The sequence shown here is derived from an EMBL/GenBank/DDBJ whole genome shotgun (WGS) entry which is preliminary data.</text>
</comment>
<dbReference type="RefSeq" id="WP_210045340.1">
    <property type="nucleotide sequence ID" value="NZ_JBHLVU010000010.1"/>
</dbReference>
<dbReference type="Pfam" id="PF01047">
    <property type="entry name" value="MarR"/>
    <property type="match status" value="1"/>
</dbReference>
<evidence type="ECO:0000313" key="4">
    <source>
        <dbReference type="Proteomes" id="UP001519887"/>
    </source>
</evidence>
<accession>A0ABS7BXR3</accession>
<dbReference type="InterPro" id="IPR039422">
    <property type="entry name" value="MarR/SlyA-like"/>
</dbReference>
<dbReference type="PANTHER" id="PTHR33164">
    <property type="entry name" value="TRANSCRIPTIONAL REGULATOR, MARR FAMILY"/>
    <property type="match status" value="1"/>
</dbReference>
<dbReference type="PANTHER" id="PTHR33164:SF57">
    <property type="entry name" value="MARR-FAMILY TRANSCRIPTIONAL REGULATOR"/>
    <property type="match status" value="1"/>
</dbReference>
<dbReference type="SUPFAM" id="SSF46785">
    <property type="entry name" value="Winged helix' DNA-binding domain"/>
    <property type="match status" value="1"/>
</dbReference>
<protein>
    <submittedName>
        <fullName evidence="3">MarR family transcriptional regulator</fullName>
    </submittedName>
</protein>
<feature type="domain" description="HTH marR-type" evidence="2">
    <location>
        <begin position="3"/>
        <end position="135"/>
    </location>
</feature>
<dbReference type="EMBL" id="JAHZIK010000074">
    <property type="protein sequence ID" value="MBW7453445.1"/>
    <property type="molecule type" value="Genomic_DNA"/>
</dbReference>
<dbReference type="Gene3D" id="1.10.10.10">
    <property type="entry name" value="Winged helix-like DNA-binding domain superfamily/Winged helix DNA-binding domain"/>
    <property type="match status" value="1"/>
</dbReference>
<evidence type="ECO:0000313" key="3">
    <source>
        <dbReference type="EMBL" id="MBW7453445.1"/>
    </source>
</evidence>
<evidence type="ECO:0000256" key="1">
    <source>
        <dbReference type="ARBA" id="ARBA00023125"/>
    </source>
</evidence>
<dbReference type="InterPro" id="IPR000835">
    <property type="entry name" value="HTH_MarR-typ"/>
</dbReference>
<dbReference type="InterPro" id="IPR036388">
    <property type="entry name" value="WH-like_DNA-bd_sf"/>
</dbReference>
<dbReference type="SMART" id="SM00347">
    <property type="entry name" value="HTH_MARR"/>
    <property type="match status" value="1"/>
</dbReference>
<reference evidence="3 4" key="1">
    <citation type="submission" date="2021-07" db="EMBL/GenBank/DDBJ databases">
        <title>Paenibacillus radiodurans sp. nov., isolated from the southeastern edge of Tengger Desert.</title>
        <authorList>
            <person name="Zhang G."/>
        </authorList>
    </citation>
    <scope>NUCLEOTIDE SEQUENCE [LARGE SCALE GENOMIC DNA]</scope>
    <source>
        <strain evidence="3 4">CCM 7311</strain>
    </source>
</reference>
<dbReference type="Proteomes" id="UP001519887">
    <property type="component" value="Unassembled WGS sequence"/>
</dbReference>
<keyword evidence="4" id="KW-1185">Reference proteome</keyword>
<organism evidence="3 4">
    <name type="scientific">Paenibacillus sepulcri</name>
    <dbReference type="NCBI Taxonomy" id="359917"/>
    <lineage>
        <taxon>Bacteria</taxon>
        <taxon>Bacillati</taxon>
        <taxon>Bacillota</taxon>
        <taxon>Bacilli</taxon>
        <taxon>Bacillales</taxon>
        <taxon>Paenibacillaceae</taxon>
        <taxon>Paenibacillus</taxon>
    </lineage>
</organism>
<dbReference type="PROSITE" id="PS50995">
    <property type="entry name" value="HTH_MARR_2"/>
    <property type="match status" value="1"/>
</dbReference>
<proteinExistence type="predicted"/>
<evidence type="ECO:0000259" key="2">
    <source>
        <dbReference type="PROSITE" id="PS50995"/>
    </source>
</evidence>
<gene>
    <name evidence="3" type="ORF">K0U00_05270</name>
</gene>
<sequence>MIDEEIRERLFKISAQMRRNFSELLNSVDLYVGQDQLLCQLWKEDGVTQVQLSESLNCEPPTVTNMINKLEKKGILLRKRDDADGRVSRVYVTPKGRELLEPVEKIWRQQTDKLLEGFSPEERITLKNMMQRMEKNLS</sequence>
<name>A0ABS7BXR3_9BACL</name>
<dbReference type="InterPro" id="IPR036390">
    <property type="entry name" value="WH_DNA-bd_sf"/>
</dbReference>
<keyword evidence="1" id="KW-0238">DNA-binding</keyword>